<dbReference type="SUPFAM" id="SSF109854">
    <property type="entry name" value="DinB/YfiT-like putative metalloenzymes"/>
    <property type="match status" value="1"/>
</dbReference>
<evidence type="ECO:0000256" key="1">
    <source>
        <dbReference type="ARBA" id="ARBA00008635"/>
    </source>
</evidence>
<protein>
    <recommendedName>
        <fullName evidence="5">Damage-inducible protein DinB</fullName>
    </recommendedName>
</protein>
<dbReference type="PANTHER" id="PTHR37302:SF1">
    <property type="entry name" value="PROTEIN DINB"/>
    <property type="match status" value="1"/>
</dbReference>
<evidence type="ECO:0000256" key="2">
    <source>
        <dbReference type="ARBA" id="ARBA00022723"/>
    </source>
</evidence>
<evidence type="ECO:0008006" key="5">
    <source>
        <dbReference type="Google" id="ProtNLM"/>
    </source>
</evidence>
<keyword evidence="4" id="KW-1185">Reference proteome</keyword>
<organism evidence="3 4">
    <name type="scientific">Paenibacillus allorhizoplanae</name>
    <dbReference type="NCBI Taxonomy" id="2905648"/>
    <lineage>
        <taxon>Bacteria</taxon>
        <taxon>Bacillati</taxon>
        <taxon>Bacillota</taxon>
        <taxon>Bacilli</taxon>
        <taxon>Bacillales</taxon>
        <taxon>Paenibacillaceae</taxon>
        <taxon>Paenibacillus</taxon>
    </lineage>
</organism>
<proteinExistence type="inferred from homology"/>
<keyword evidence="2" id="KW-0479">Metal-binding</keyword>
<comment type="caution">
    <text evidence="3">The sequence shown here is derived from an EMBL/GenBank/DDBJ whole genome shotgun (WGS) entry which is preliminary data.</text>
</comment>
<sequence>MTQTAERMYDYHVWANQTLINRLKELPQEVYRQEIQSVFPTVSKVIAHIYLTDRVWLDILGGMDMQAAMSASWPITETTESKSLDELEAMYSELSLRFKAFLKEQPDLEKKIVVDNPYAGVRETSLAEMVLQVVNHATYHRGNVTAMLRQMGHASVMTEYALFWYAGAEQFA</sequence>
<evidence type="ECO:0000313" key="3">
    <source>
        <dbReference type="EMBL" id="CAH1225697.1"/>
    </source>
</evidence>
<dbReference type="RefSeq" id="WP_236291963.1">
    <property type="nucleotide sequence ID" value="NZ_CAKMMW010000025.1"/>
</dbReference>
<dbReference type="Proteomes" id="UP000838821">
    <property type="component" value="Unassembled WGS sequence"/>
</dbReference>
<gene>
    <name evidence="3" type="ORF">PAECIP111891_05851</name>
</gene>
<dbReference type="EMBL" id="CAKMMW010000025">
    <property type="protein sequence ID" value="CAH1225697.1"/>
    <property type="molecule type" value="Genomic_DNA"/>
</dbReference>
<dbReference type="Pfam" id="PF05163">
    <property type="entry name" value="DinB"/>
    <property type="match status" value="1"/>
</dbReference>
<name>A0ABN8H895_9BACL</name>
<reference evidence="3" key="1">
    <citation type="submission" date="2022-01" db="EMBL/GenBank/DDBJ databases">
        <authorList>
            <person name="Criscuolo A."/>
        </authorList>
    </citation>
    <scope>NUCLEOTIDE SEQUENCE</scope>
    <source>
        <strain evidence="3">CIP111891</strain>
    </source>
</reference>
<dbReference type="PANTHER" id="PTHR37302">
    <property type="entry name" value="SLR1116 PROTEIN"/>
    <property type="match status" value="1"/>
</dbReference>
<comment type="similarity">
    <text evidence="1">Belongs to the DinB family.</text>
</comment>
<accession>A0ABN8H895</accession>
<dbReference type="Gene3D" id="1.20.120.450">
    <property type="entry name" value="dinb family like domain"/>
    <property type="match status" value="1"/>
</dbReference>
<dbReference type="InterPro" id="IPR007837">
    <property type="entry name" value="DinB"/>
</dbReference>
<dbReference type="InterPro" id="IPR034660">
    <property type="entry name" value="DinB/YfiT-like"/>
</dbReference>
<evidence type="ECO:0000313" key="4">
    <source>
        <dbReference type="Proteomes" id="UP000838821"/>
    </source>
</evidence>